<dbReference type="AlphaFoldDB" id="A0A1G7CW44"/>
<dbReference type="InterPro" id="IPR047914">
    <property type="entry name" value="TagK-like_C"/>
</dbReference>
<dbReference type="NCBIfam" id="NF033419">
    <property type="entry name" value="T6SS_TagK_dom"/>
    <property type="match status" value="1"/>
</dbReference>
<sequence>MHLFRLLRRRESSVTRAEPGALPAQDIVGHTGTGMPDADNADNDTLATFTEHQPEGDLRGSEAIFALLGSRLVLEQDSSRPARVDADNLLSSLHRQYCQALDNPPGTVGGPEWESPSGSPGRRAGGESDLPACPHLHNAGQDSIEALLSGAQLLDHAFGPLRESDLGNLPESEPVPEILRVFAPPEYLASAFRSVAALPPTLTRREHHSPGIDSPLPMPEVTLTGNSP</sequence>
<dbReference type="OrthoDB" id="8613119at2"/>
<dbReference type="EMBL" id="FMYQ01000048">
    <property type="protein sequence ID" value="SDE42856.1"/>
    <property type="molecule type" value="Genomic_DNA"/>
</dbReference>
<name>A0A1G7CW44_9BURK</name>
<feature type="region of interest" description="Disordered" evidence="1">
    <location>
        <begin position="14"/>
        <end position="44"/>
    </location>
</feature>
<dbReference type="RefSeq" id="WP_092006241.1">
    <property type="nucleotide sequence ID" value="NZ_FMYQ01000048.1"/>
</dbReference>
<keyword evidence="3" id="KW-1185">Reference proteome</keyword>
<evidence type="ECO:0008006" key="4">
    <source>
        <dbReference type="Google" id="ProtNLM"/>
    </source>
</evidence>
<dbReference type="STRING" id="416944.SAMN05421548_1488"/>
<evidence type="ECO:0000256" key="1">
    <source>
        <dbReference type="SAM" id="MobiDB-lite"/>
    </source>
</evidence>
<proteinExistence type="predicted"/>
<feature type="region of interest" description="Disordered" evidence="1">
    <location>
        <begin position="100"/>
        <end position="137"/>
    </location>
</feature>
<dbReference type="Proteomes" id="UP000198908">
    <property type="component" value="Unassembled WGS sequence"/>
</dbReference>
<feature type="region of interest" description="Disordered" evidence="1">
    <location>
        <begin position="203"/>
        <end position="228"/>
    </location>
</feature>
<protein>
    <recommendedName>
        <fullName evidence="4">TagK domain-containing protein</fullName>
    </recommendedName>
</protein>
<reference evidence="3" key="1">
    <citation type="submission" date="2016-09" db="EMBL/GenBank/DDBJ databases">
        <authorList>
            <person name="Varghese N."/>
            <person name="Submissions S."/>
        </authorList>
    </citation>
    <scope>NUCLEOTIDE SEQUENCE [LARGE SCALE GENOMIC DNA]</scope>
    <source>
        <strain evidence="3">TNe-862</strain>
    </source>
</reference>
<accession>A0A1G7CW44</accession>
<gene>
    <name evidence="2" type="ORF">SAMN05421548_1488</name>
</gene>
<evidence type="ECO:0000313" key="2">
    <source>
        <dbReference type="EMBL" id="SDE42856.1"/>
    </source>
</evidence>
<organism evidence="2 3">
    <name type="scientific">Paraburkholderia lycopersici</name>
    <dbReference type="NCBI Taxonomy" id="416944"/>
    <lineage>
        <taxon>Bacteria</taxon>
        <taxon>Pseudomonadati</taxon>
        <taxon>Pseudomonadota</taxon>
        <taxon>Betaproteobacteria</taxon>
        <taxon>Burkholderiales</taxon>
        <taxon>Burkholderiaceae</taxon>
        <taxon>Paraburkholderia</taxon>
    </lineage>
</organism>
<evidence type="ECO:0000313" key="3">
    <source>
        <dbReference type="Proteomes" id="UP000198908"/>
    </source>
</evidence>